<dbReference type="InterPro" id="IPR018309">
    <property type="entry name" value="Tscrpt_reg_PadR_C"/>
</dbReference>
<gene>
    <name evidence="3" type="ordered locus">Kfla_3826</name>
</gene>
<name>D2PPV5_KRIFD</name>
<protein>
    <submittedName>
        <fullName evidence="3">Transcriptional regulator, PadR-like family</fullName>
    </submittedName>
</protein>
<dbReference type="STRING" id="479435.Kfla_3826"/>
<dbReference type="AlphaFoldDB" id="D2PPV5"/>
<organism evidence="3 4">
    <name type="scientific">Kribbella flavida (strain DSM 17836 / JCM 10339 / NBRC 14399)</name>
    <dbReference type="NCBI Taxonomy" id="479435"/>
    <lineage>
        <taxon>Bacteria</taxon>
        <taxon>Bacillati</taxon>
        <taxon>Actinomycetota</taxon>
        <taxon>Actinomycetes</taxon>
        <taxon>Propionibacteriales</taxon>
        <taxon>Kribbellaceae</taxon>
        <taxon>Kribbella</taxon>
    </lineage>
</organism>
<feature type="domain" description="Transcription regulator PadR N-terminal" evidence="1">
    <location>
        <begin position="10"/>
        <end position="79"/>
    </location>
</feature>
<evidence type="ECO:0000313" key="4">
    <source>
        <dbReference type="Proteomes" id="UP000007967"/>
    </source>
</evidence>
<dbReference type="KEGG" id="kfl:Kfla_3826"/>
<dbReference type="OrthoDB" id="3186544at2"/>
<dbReference type="PANTHER" id="PTHR43252">
    <property type="entry name" value="TRANSCRIPTIONAL REGULATOR YQJI"/>
    <property type="match status" value="1"/>
</dbReference>
<evidence type="ECO:0000313" key="3">
    <source>
        <dbReference type="EMBL" id="ADB32879.1"/>
    </source>
</evidence>
<dbReference type="HOGENOM" id="CLU_089258_1_0_11"/>
<dbReference type="eggNOG" id="COG1695">
    <property type="taxonomic scope" value="Bacteria"/>
</dbReference>
<proteinExistence type="predicted"/>
<dbReference type="Proteomes" id="UP000007967">
    <property type="component" value="Chromosome"/>
</dbReference>
<dbReference type="PANTHER" id="PTHR43252:SF6">
    <property type="entry name" value="NEGATIVE TRANSCRIPTION REGULATOR PADR"/>
    <property type="match status" value="1"/>
</dbReference>
<dbReference type="SUPFAM" id="SSF46785">
    <property type="entry name" value="Winged helix' DNA-binding domain"/>
    <property type="match status" value="1"/>
</dbReference>
<dbReference type="Pfam" id="PF03551">
    <property type="entry name" value="PadR"/>
    <property type="match status" value="1"/>
</dbReference>
<dbReference type="InterPro" id="IPR005149">
    <property type="entry name" value="Tscrpt_reg_PadR_N"/>
</dbReference>
<dbReference type="InterPro" id="IPR036390">
    <property type="entry name" value="WH_DNA-bd_sf"/>
</dbReference>
<dbReference type="Gene3D" id="6.10.140.190">
    <property type="match status" value="1"/>
</dbReference>
<dbReference type="RefSeq" id="WP_012921435.1">
    <property type="nucleotide sequence ID" value="NC_013729.1"/>
</dbReference>
<keyword evidence="4" id="KW-1185">Reference proteome</keyword>
<dbReference type="Pfam" id="PF10400">
    <property type="entry name" value="Vir_act_alpha_C"/>
    <property type="match status" value="1"/>
</dbReference>
<evidence type="ECO:0000259" key="1">
    <source>
        <dbReference type="Pfam" id="PF03551"/>
    </source>
</evidence>
<accession>D2PPV5</accession>
<reference evidence="3 4" key="2">
    <citation type="journal article" date="2010" name="Stand. Genomic Sci.">
        <title>Complete genome sequence of Kribbella flavida type strain (IFO 14399).</title>
        <authorList>
            <person name="Pukall R."/>
            <person name="Lapidus A."/>
            <person name="Glavina Del Rio T."/>
            <person name="Copeland A."/>
            <person name="Tice H."/>
            <person name="Cheng J.-F."/>
            <person name="Lucas S."/>
            <person name="Chen F."/>
            <person name="Nolan M."/>
            <person name="LaButti K."/>
            <person name="Pati A."/>
            <person name="Ivanova N."/>
            <person name="Mavrommatis K."/>
            <person name="Mikhailova N."/>
            <person name="Pitluck S."/>
            <person name="Bruce D."/>
            <person name="Goodwin L."/>
            <person name="Land M."/>
            <person name="Hauser L."/>
            <person name="Chang Y.-J."/>
            <person name="Jeffries C.D."/>
            <person name="Chen A."/>
            <person name="Palaniappan K."/>
            <person name="Chain P."/>
            <person name="Rohde M."/>
            <person name="Goeker M."/>
            <person name="Bristow J."/>
            <person name="Eisen J.A."/>
            <person name="Markowitz V."/>
            <person name="Hugenholtz P."/>
            <person name="Kyrpides N.C."/>
            <person name="Klenk H.-P."/>
            <person name="Brettin T."/>
        </authorList>
    </citation>
    <scope>NUCLEOTIDE SEQUENCE [LARGE SCALE GENOMIC DNA]</scope>
    <source>
        <strain evidence="4">DSM 17836 / JCM 10339 / NBRC 14399</strain>
    </source>
</reference>
<reference evidence="4" key="1">
    <citation type="submission" date="2009-09" db="EMBL/GenBank/DDBJ databases">
        <title>The complete genome of Kribbella flavida DSM 17836.</title>
        <authorList>
            <consortium name="US DOE Joint Genome Institute (JGI-PGF)"/>
            <person name="Lucas S."/>
            <person name="Copeland A."/>
            <person name="Lapidus A."/>
            <person name="Glavina del Rio T."/>
            <person name="Dalin E."/>
            <person name="Tice H."/>
            <person name="Bruce D."/>
            <person name="Goodwin L."/>
            <person name="Pitluck S."/>
            <person name="Kyrpides N."/>
            <person name="Mavromatis K."/>
            <person name="Ivanova N."/>
            <person name="Saunders E."/>
            <person name="Brettin T."/>
            <person name="Detter J.C."/>
            <person name="Han C."/>
            <person name="Larimer F."/>
            <person name="Land M."/>
            <person name="Hauser L."/>
            <person name="Markowitz V."/>
            <person name="Cheng J.-F."/>
            <person name="Hugenholtz P."/>
            <person name="Woyke T."/>
            <person name="Wu D."/>
            <person name="Pukall R."/>
            <person name="Klenk H.-P."/>
            <person name="Eisen J.A."/>
        </authorList>
    </citation>
    <scope>NUCLEOTIDE SEQUENCE [LARGE SCALE GENOMIC DNA]</scope>
    <source>
        <strain evidence="4">DSM 17836 / JCM 10339 / NBRC 14399</strain>
    </source>
</reference>
<dbReference type="EMBL" id="CP001736">
    <property type="protein sequence ID" value="ADB32879.1"/>
    <property type="molecule type" value="Genomic_DNA"/>
</dbReference>
<dbReference type="InterPro" id="IPR036388">
    <property type="entry name" value="WH-like_DNA-bd_sf"/>
</dbReference>
<dbReference type="Gene3D" id="1.10.10.10">
    <property type="entry name" value="Winged helix-like DNA-binding domain superfamily/Winged helix DNA-binding domain"/>
    <property type="match status" value="1"/>
</dbReference>
<sequence>MASSQTDLAVLAVLSITPTTGYAVRKTIHEQLSAFWSESFGQIYPSIARLKESGLIEATAGGRTGSAQYALTDAGRAHLLDLLSSPPVPSRPRSGTLLRLFFGHLLGPSACADLVQASKTRAEHQLTELAATRALVEAERTSDPTTEPHTRYWLLTISAGEHTARATIAWADEALTELAKLPA</sequence>
<feature type="domain" description="Transcription regulator PadR C-terminal" evidence="2">
    <location>
        <begin position="93"/>
        <end position="178"/>
    </location>
</feature>
<evidence type="ECO:0000259" key="2">
    <source>
        <dbReference type="Pfam" id="PF10400"/>
    </source>
</evidence>